<dbReference type="AlphaFoldDB" id="A0A843YLS4"/>
<organism evidence="2 3">
    <name type="scientific">Glaciimonas soli</name>
    <dbReference type="NCBI Taxonomy" id="2590999"/>
    <lineage>
        <taxon>Bacteria</taxon>
        <taxon>Pseudomonadati</taxon>
        <taxon>Pseudomonadota</taxon>
        <taxon>Betaproteobacteria</taxon>
        <taxon>Burkholderiales</taxon>
        <taxon>Oxalobacteraceae</taxon>
        <taxon>Glaciimonas</taxon>
    </lineage>
</organism>
<gene>
    <name evidence="2" type="ORF">GEV47_06845</name>
</gene>
<feature type="signal peptide" evidence="1">
    <location>
        <begin position="1"/>
        <end position="21"/>
    </location>
</feature>
<dbReference type="InterPro" id="IPR025500">
    <property type="entry name" value="DUF4390"/>
</dbReference>
<sequence>MLALSIIVLSLCAIAAPSAYAADGAEITKASIETSDEGYRLSAAYSFELNSGLVDAINRGIPLYFKTEVELTRPRWYWFDEQAIDASQTVRISYNVLTRRYHASIINKQNANSPNLQQSFSSLDDALSLVRRPNRWVIAEKDALKAGETYKVSVRMGLDLSQLPKPFQVNSFNNSDWRLSSDWKNFNYKVE</sequence>
<name>A0A843YLS4_9BURK</name>
<accession>A0A843YLS4</accession>
<evidence type="ECO:0000256" key="1">
    <source>
        <dbReference type="SAM" id="SignalP"/>
    </source>
</evidence>
<comment type="caution">
    <text evidence="2">The sequence shown here is derived from an EMBL/GenBank/DDBJ whole genome shotgun (WGS) entry which is preliminary data.</text>
</comment>
<evidence type="ECO:0000313" key="3">
    <source>
        <dbReference type="Proteomes" id="UP000451565"/>
    </source>
</evidence>
<dbReference type="OrthoDB" id="5298153at2"/>
<keyword evidence="1" id="KW-0732">Signal</keyword>
<protein>
    <submittedName>
        <fullName evidence="2">DUF4390 domain-containing protein</fullName>
    </submittedName>
</protein>
<keyword evidence="3" id="KW-1185">Reference proteome</keyword>
<dbReference type="EMBL" id="WINI01000003">
    <property type="protein sequence ID" value="MQR00395.1"/>
    <property type="molecule type" value="Genomic_DNA"/>
</dbReference>
<reference evidence="2 3" key="1">
    <citation type="submission" date="2019-10" db="EMBL/GenBank/DDBJ databases">
        <title>Glaciimonas soli sp. nov., a psychrophilic bacterium isolated from the forest soil of a high elevation mountain in Taiwan.</title>
        <authorList>
            <person name="Wang L.-T."/>
            <person name="Shieh W.Y."/>
        </authorList>
    </citation>
    <scope>NUCLEOTIDE SEQUENCE [LARGE SCALE GENOMIC DNA]</scope>
    <source>
        <strain evidence="2 3">GS1</strain>
    </source>
</reference>
<evidence type="ECO:0000313" key="2">
    <source>
        <dbReference type="EMBL" id="MQR00395.1"/>
    </source>
</evidence>
<dbReference type="Pfam" id="PF14334">
    <property type="entry name" value="DUF4390"/>
    <property type="match status" value="1"/>
</dbReference>
<dbReference type="Proteomes" id="UP000451565">
    <property type="component" value="Unassembled WGS sequence"/>
</dbReference>
<feature type="chain" id="PRO_5032415550" evidence="1">
    <location>
        <begin position="22"/>
        <end position="191"/>
    </location>
</feature>
<proteinExistence type="predicted"/>